<dbReference type="PROSITE" id="PS51083">
    <property type="entry name" value="ZF_HIT"/>
    <property type="match status" value="1"/>
</dbReference>
<dbReference type="Proteomes" id="UP000694924">
    <property type="component" value="Unplaced"/>
</dbReference>
<accession>A0ABM1IAR3</accession>
<proteinExistence type="inferred from homology"/>
<organism evidence="10 11">
    <name type="scientific">Polistes dominula</name>
    <name type="common">European paper wasp</name>
    <name type="synonym">Vespa dominula</name>
    <dbReference type="NCBI Taxonomy" id="743375"/>
    <lineage>
        <taxon>Eukaryota</taxon>
        <taxon>Metazoa</taxon>
        <taxon>Ecdysozoa</taxon>
        <taxon>Arthropoda</taxon>
        <taxon>Hexapoda</taxon>
        <taxon>Insecta</taxon>
        <taxon>Pterygota</taxon>
        <taxon>Neoptera</taxon>
        <taxon>Endopterygota</taxon>
        <taxon>Hymenoptera</taxon>
        <taxon>Apocrita</taxon>
        <taxon>Aculeata</taxon>
        <taxon>Vespoidea</taxon>
        <taxon>Vespidae</taxon>
        <taxon>Polistinae</taxon>
        <taxon>Polistini</taxon>
        <taxon>Polistes</taxon>
    </lineage>
</organism>
<keyword evidence="1" id="KW-0597">Phosphoprotein</keyword>
<evidence type="ECO:0000256" key="7">
    <source>
        <dbReference type="PROSITE-ProRule" id="PRU00453"/>
    </source>
</evidence>
<keyword evidence="10" id="KW-1185">Reference proteome</keyword>
<name>A0ABM1IAR3_POLDO</name>
<feature type="region of interest" description="Disordered" evidence="8">
    <location>
        <begin position="281"/>
        <end position="346"/>
    </location>
</feature>
<gene>
    <name evidence="11" type="primary">LOC107066828</name>
</gene>
<keyword evidence="4" id="KW-0862">Zinc</keyword>
<keyword evidence="3 7" id="KW-0863">Zinc-finger</keyword>
<comment type="similarity">
    <text evidence="6">Belongs to the BCD1 family.</text>
</comment>
<feature type="compositionally biased region" description="Polar residues" evidence="8">
    <location>
        <begin position="296"/>
        <end position="308"/>
    </location>
</feature>
<comment type="function">
    <text evidence="5">Required for box C/D snoRNAs accumulation involved in snoRNA processing, snoRNA transport to the nucleolus and ribosome biogenesis.</text>
</comment>
<evidence type="ECO:0000256" key="6">
    <source>
        <dbReference type="ARBA" id="ARBA00049654"/>
    </source>
</evidence>
<keyword evidence="2" id="KW-0479">Metal-binding</keyword>
<evidence type="ECO:0000256" key="2">
    <source>
        <dbReference type="ARBA" id="ARBA00022723"/>
    </source>
</evidence>
<dbReference type="Pfam" id="PF04438">
    <property type="entry name" value="zf-HIT"/>
    <property type="match status" value="1"/>
</dbReference>
<evidence type="ECO:0000256" key="3">
    <source>
        <dbReference type="ARBA" id="ARBA00022771"/>
    </source>
</evidence>
<dbReference type="InterPro" id="IPR051639">
    <property type="entry name" value="BCD1"/>
</dbReference>
<evidence type="ECO:0000256" key="5">
    <source>
        <dbReference type="ARBA" id="ARBA00049598"/>
    </source>
</evidence>
<feature type="compositionally biased region" description="Basic and acidic residues" evidence="8">
    <location>
        <begin position="317"/>
        <end position="326"/>
    </location>
</feature>
<dbReference type="SUPFAM" id="SSF144232">
    <property type="entry name" value="HIT/MYND zinc finger-like"/>
    <property type="match status" value="1"/>
</dbReference>
<evidence type="ECO:0000313" key="10">
    <source>
        <dbReference type="Proteomes" id="UP000694924"/>
    </source>
</evidence>
<dbReference type="GeneID" id="107066828"/>
<dbReference type="RefSeq" id="XP_015177300.1">
    <property type="nucleotide sequence ID" value="XM_015321814.1"/>
</dbReference>
<feature type="domain" description="HIT-type" evidence="9">
    <location>
        <begin position="11"/>
        <end position="45"/>
    </location>
</feature>
<dbReference type="Pfam" id="PF25790">
    <property type="entry name" value="BCD1"/>
    <property type="match status" value="1"/>
</dbReference>
<evidence type="ECO:0000256" key="4">
    <source>
        <dbReference type="ARBA" id="ARBA00022833"/>
    </source>
</evidence>
<evidence type="ECO:0000256" key="1">
    <source>
        <dbReference type="ARBA" id="ARBA00022553"/>
    </source>
</evidence>
<dbReference type="PANTHER" id="PTHR13483">
    <property type="entry name" value="BOX C_D SNORNA PROTEIN 1-RELATED"/>
    <property type="match status" value="1"/>
</dbReference>
<dbReference type="InterPro" id="IPR007529">
    <property type="entry name" value="Znf_HIT"/>
</dbReference>
<evidence type="ECO:0000259" key="9">
    <source>
        <dbReference type="PROSITE" id="PS51083"/>
    </source>
</evidence>
<evidence type="ECO:0000256" key="8">
    <source>
        <dbReference type="SAM" id="MobiDB-lite"/>
    </source>
</evidence>
<sequence>MAAPYEKLENCEVCNANKAKYTCPKCEVRTCCLTCVNIHKKELECDGIRDRMKFKTLDKFTDLDLLNDYRLLEEIGRSVDQAKYNPLKRFSRYSELPMHLNRLRKGAYSRKVNLRFMPQHFTRHIKNTTFFKWNTNQIFWRIEWIFPQADNIVQITERALETVRLSTLLEQVLYPLNGTEETSNIEELNSKLSLNNKLQFYQAADFSGLKVLLKTEQIEKSNTRYHELDVSLTLKENLENKTVIEFPILYVVLQHHIDMYEIVDTDDEEIFPKKKLERKNKWSSADKDNNKKQKTNEPVNYFFNTTTIESDEELDTPSDKQQDRGHNRTQSNFDIPKYEELINTEQ</sequence>
<reference evidence="11" key="1">
    <citation type="submission" date="2025-08" db="UniProtKB">
        <authorList>
            <consortium name="RefSeq"/>
        </authorList>
    </citation>
    <scope>IDENTIFICATION</scope>
    <source>
        <tissue evidence="11">Whole body</tissue>
    </source>
</reference>
<dbReference type="InterPro" id="IPR057721">
    <property type="entry name" value="BCD1_alpha/beta"/>
</dbReference>
<dbReference type="PANTHER" id="PTHR13483:SF3">
    <property type="entry name" value="BOX C_D SNORNA PROTEIN 1"/>
    <property type="match status" value="1"/>
</dbReference>
<protein>
    <submittedName>
        <fullName evidence="11">Box C/D snoRNA protein 1</fullName>
    </submittedName>
</protein>
<dbReference type="Gene3D" id="3.30.60.190">
    <property type="match status" value="1"/>
</dbReference>
<evidence type="ECO:0000313" key="11">
    <source>
        <dbReference type="RefSeq" id="XP_015177300.1"/>
    </source>
</evidence>
<dbReference type="CDD" id="cd23023">
    <property type="entry name" value="zf-HIT_BCD1"/>
    <property type="match status" value="1"/>
</dbReference>
<feature type="compositionally biased region" description="Basic and acidic residues" evidence="8">
    <location>
        <begin position="284"/>
        <end position="295"/>
    </location>
</feature>